<reference evidence="1" key="1">
    <citation type="submission" date="2014-06" db="EMBL/GenBank/DDBJ databases">
        <title>Key roles for freshwater Actinobacteria revealed by deep metagenomic sequencing.</title>
        <authorList>
            <person name="Ghai R."/>
            <person name="Mizuno C.M."/>
            <person name="Picazo A."/>
            <person name="Camacho A."/>
            <person name="Rodriguez-Valera F."/>
        </authorList>
    </citation>
    <scope>NUCLEOTIDE SEQUENCE</scope>
</reference>
<protein>
    <recommendedName>
        <fullName evidence="2">Aldose 1-epimerase</fullName>
    </recommendedName>
</protein>
<evidence type="ECO:0000313" key="1">
    <source>
        <dbReference type="EMBL" id="KGA17803.1"/>
    </source>
</evidence>
<evidence type="ECO:0008006" key="2">
    <source>
        <dbReference type="Google" id="ProtNLM"/>
    </source>
</evidence>
<gene>
    <name evidence="1" type="ORF">GM51_9640</name>
</gene>
<accession>A0A094SHF9</accession>
<dbReference type="AlphaFoldDB" id="A0A094SHF9"/>
<dbReference type="EMBL" id="JNSL01000054">
    <property type="protein sequence ID" value="KGA17803.1"/>
    <property type="molecule type" value="Genomic_DNA"/>
</dbReference>
<dbReference type="SUPFAM" id="SSF74650">
    <property type="entry name" value="Galactose mutarotase-like"/>
    <property type="match status" value="1"/>
</dbReference>
<dbReference type="GO" id="GO:0030246">
    <property type="term" value="F:carbohydrate binding"/>
    <property type="evidence" value="ECO:0007669"/>
    <property type="project" value="InterPro"/>
</dbReference>
<dbReference type="GO" id="GO:0005975">
    <property type="term" value="P:carbohydrate metabolic process"/>
    <property type="evidence" value="ECO:0007669"/>
    <property type="project" value="InterPro"/>
</dbReference>
<name>A0A094SHF9_9ZZZZ</name>
<dbReference type="GO" id="GO:0003824">
    <property type="term" value="F:catalytic activity"/>
    <property type="evidence" value="ECO:0007669"/>
    <property type="project" value="InterPro"/>
</dbReference>
<dbReference type="InterPro" id="IPR011013">
    <property type="entry name" value="Gal_mutarotase_sf_dom"/>
</dbReference>
<dbReference type="InterPro" id="IPR014718">
    <property type="entry name" value="GH-type_carb-bd"/>
</dbReference>
<comment type="caution">
    <text evidence="1">The sequence shown here is derived from an EMBL/GenBank/DDBJ whole genome shotgun (WGS) entry which is preliminary data.</text>
</comment>
<dbReference type="Gene3D" id="2.70.98.10">
    <property type="match status" value="1"/>
</dbReference>
<organism evidence="1">
    <name type="scientific">freshwater metagenome</name>
    <dbReference type="NCBI Taxonomy" id="449393"/>
    <lineage>
        <taxon>unclassified sequences</taxon>
        <taxon>metagenomes</taxon>
        <taxon>ecological metagenomes</taxon>
    </lineage>
</organism>
<proteinExistence type="predicted"/>
<sequence>MTHVTLKSSGLELVLDPSFGADILSIKTIKTDQEILLKTPWADRAEEVISGQQTPFSLDPIAHWMEHYRGGWQLICPNAGPPREVHGAAVGFHGEASISVWKIIESKPESIRIQLDLVSVPIRIERMISLNENEFLVVDVITNLSTLELEFDYSSHPAFGGSLLDGEVLIETSAKKFTLDDESESPHGPSGSSHQWPLIKGENGKRLDLSHVPPNGTQLGVFGWLSEFDGSKWYRISNMEKKLSFEMQWESEYLEFAWFWLEFNNLQGFPWFGRVRTFAIEPSSTQTSGKSRKSILLLEPHQVTEIKQRGIVKFL</sequence>